<evidence type="ECO:0000313" key="2">
    <source>
        <dbReference type="EMBL" id="KAF9965579.1"/>
    </source>
</evidence>
<feature type="chain" id="PRO_5040109734" evidence="1">
    <location>
        <begin position="21"/>
        <end position="263"/>
    </location>
</feature>
<proteinExistence type="predicted"/>
<dbReference type="EMBL" id="JAAAHY010000241">
    <property type="protein sequence ID" value="KAF9965579.1"/>
    <property type="molecule type" value="Genomic_DNA"/>
</dbReference>
<comment type="caution">
    <text evidence="2">The sequence shown here is derived from an EMBL/GenBank/DDBJ whole genome shotgun (WGS) entry which is preliminary data.</text>
</comment>
<accession>A0A9P6M4U1</accession>
<keyword evidence="1" id="KW-0732">Signal</keyword>
<keyword evidence="3" id="KW-1185">Reference proteome</keyword>
<feature type="signal peptide" evidence="1">
    <location>
        <begin position="1"/>
        <end position="20"/>
    </location>
</feature>
<name>A0A9P6M4U1_MORAP</name>
<dbReference type="OrthoDB" id="2441069at2759"/>
<organism evidence="2 3">
    <name type="scientific">Mortierella alpina</name>
    <name type="common">Oleaginous fungus</name>
    <name type="synonym">Mortierella renispora</name>
    <dbReference type="NCBI Taxonomy" id="64518"/>
    <lineage>
        <taxon>Eukaryota</taxon>
        <taxon>Fungi</taxon>
        <taxon>Fungi incertae sedis</taxon>
        <taxon>Mucoromycota</taxon>
        <taxon>Mortierellomycotina</taxon>
        <taxon>Mortierellomycetes</taxon>
        <taxon>Mortierellales</taxon>
        <taxon>Mortierellaceae</taxon>
        <taxon>Mortierella</taxon>
    </lineage>
</organism>
<reference evidence="2" key="1">
    <citation type="journal article" date="2020" name="Fungal Divers.">
        <title>Resolving the Mortierellaceae phylogeny through synthesis of multi-gene phylogenetics and phylogenomics.</title>
        <authorList>
            <person name="Vandepol N."/>
            <person name="Liber J."/>
            <person name="Desiro A."/>
            <person name="Na H."/>
            <person name="Kennedy M."/>
            <person name="Barry K."/>
            <person name="Grigoriev I.V."/>
            <person name="Miller A.N."/>
            <person name="O'Donnell K."/>
            <person name="Stajich J.E."/>
            <person name="Bonito G."/>
        </authorList>
    </citation>
    <scope>NUCLEOTIDE SEQUENCE</scope>
    <source>
        <strain evidence="2">CK1249</strain>
    </source>
</reference>
<dbReference type="AlphaFoldDB" id="A0A9P6M4U1"/>
<gene>
    <name evidence="2" type="ORF">BGZ70_004567</name>
</gene>
<dbReference type="Proteomes" id="UP000738359">
    <property type="component" value="Unassembled WGS sequence"/>
</dbReference>
<protein>
    <submittedName>
        <fullName evidence="2">Uncharacterized protein</fullName>
    </submittedName>
</protein>
<sequence>MIYKCLVFSLVGCLAAVSQAAPCMSEWSVSRPQHPLGRGEHTEIIIGGEKSLGGVPTRGRKFRSADDLTEDMKEQIEDEMGFDFDSQAYIRTLAGEVGCFSPMCDLEIISTAVIEVIPVTRLSGDIFCQTETCTIRFHGPITISTIHSEDSFSAEVSSEPFAKGVSFKDSESYGFSQANDESTELNYEFNLKKGDLGYLGIVSAQISTRVRARYSDLDSTAHCALPANTRTLVKEGYHEAVVTKYNRPVFLAGFIRIEAKSHH</sequence>
<evidence type="ECO:0000256" key="1">
    <source>
        <dbReference type="SAM" id="SignalP"/>
    </source>
</evidence>
<evidence type="ECO:0000313" key="3">
    <source>
        <dbReference type="Proteomes" id="UP000738359"/>
    </source>
</evidence>